<protein>
    <submittedName>
        <fullName evidence="2">7398_t:CDS:1</fullName>
    </submittedName>
</protein>
<proteinExistence type="predicted"/>
<dbReference type="EMBL" id="CAJVPV010002224">
    <property type="protein sequence ID" value="CAG8521576.1"/>
    <property type="molecule type" value="Genomic_DNA"/>
</dbReference>
<sequence length="366" mass="42043">MSLPESSNVSLQSENKPTVHESNDKQGELKNSDTHSKEQPEPNDMQAVLKLSYMNFQELNENIKNAASHLRNSCTCLRKCYVDSASSVKEFVDLRGKITNNAKVYTEKILPFAVLVVRGVKDWIETYEGLPFEIFKEDVNDFSTWVSEQHKLSHFTARIHEEILKSFKIEQRNAINTLKALEENTILNREQATPSRYSANFNYFLANSPFSCINKDFMIKALKELCNKIAKNEEAKLAEAAARSIDELDQSIEKFIRSVIGIKDFFNILKNDLSTLVSNPDDEQIKMHYDKCKNHANVIINNCISYISIIPYCETDLQAIPDEFDKNYVEKWFEEKNIEINGQQIPLSEWGKELFVANNSASRMLS</sequence>
<keyword evidence="3" id="KW-1185">Reference proteome</keyword>
<feature type="region of interest" description="Disordered" evidence="1">
    <location>
        <begin position="1"/>
        <end position="42"/>
    </location>
</feature>
<evidence type="ECO:0000313" key="2">
    <source>
        <dbReference type="EMBL" id="CAG8521576.1"/>
    </source>
</evidence>
<reference evidence="2" key="1">
    <citation type="submission" date="2021-06" db="EMBL/GenBank/DDBJ databases">
        <authorList>
            <person name="Kallberg Y."/>
            <person name="Tangrot J."/>
            <person name="Rosling A."/>
        </authorList>
    </citation>
    <scope>NUCLEOTIDE SEQUENCE</scope>
    <source>
        <strain evidence="2">CL551</strain>
    </source>
</reference>
<dbReference type="Proteomes" id="UP000789342">
    <property type="component" value="Unassembled WGS sequence"/>
</dbReference>
<name>A0A9N9A8J3_9GLOM</name>
<gene>
    <name evidence="2" type="ORF">AMORRO_LOCUS4233</name>
</gene>
<feature type="compositionally biased region" description="Basic and acidic residues" evidence="1">
    <location>
        <begin position="17"/>
        <end position="40"/>
    </location>
</feature>
<organism evidence="2 3">
    <name type="scientific">Acaulospora morrowiae</name>
    <dbReference type="NCBI Taxonomy" id="94023"/>
    <lineage>
        <taxon>Eukaryota</taxon>
        <taxon>Fungi</taxon>
        <taxon>Fungi incertae sedis</taxon>
        <taxon>Mucoromycota</taxon>
        <taxon>Glomeromycotina</taxon>
        <taxon>Glomeromycetes</taxon>
        <taxon>Diversisporales</taxon>
        <taxon>Acaulosporaceae</taxon>
        <taxon>Acaulospora</taxon>
    </lineage>
</organism>
<feature type="compositionally biased region" description="Polar residues" evidence="1">
    <location>
        <begin position="1"/>
        <end position="16"/>
    </location>
</feature>
<evidence type="ECO:0000313" key="3">
    <source>
        <dbReference type="Proteomes" id="UP000789342"/>
    </source>
</evidence>
<dbReference type="OrthoDB" id="2360021at2759"/>
<comment type="caution">
    <text evidence="2">The sequence shown here is derived from an EMBL/GenBank/DDBJ whole genome shotgun (WGS) entry which is preliminary data.</text>
</comment>
<dbReference type="AlphaFoldDB" id="A0A9N9A8J3"/>
<accession>A0A9N9A8J3</accession>
<evidence type="ECO:0000256" key="1">
    <source>
        <dbReference type="SAM" id="MobiDB-lite"/>
    </source>
</evidence>